<dbReference type="InterPro" id="IPR010982">
    <property type="entry name" value="Lambda_DNA-bd_dom_sf"/>
</dbReference>
<dbReference type="PROSITE" id="PS50943">
    <property type="entry name" value="HTH_CROC1"/>
    <property type="match status" value="1"/>
</dbReference>
<dbReference type="Gene3D" id="1.10.260.40">
    <property type="entry name" value="lambda repressor-like DNA-binding domains"/>
    <property type="match status" value="1"/>
</dbReference>
<protein>
    <recommendedName>
        <fullName evidence="1">HTH cro/C1-type domain-containing protein</fullName>
    </recommendedName>
</protein>
<sequence>MQKVSVWDRESWDTIRRARGIGYAALAEATGCTYKAVCKWFYSERTPGLRSQILMAKVLRIPLNTLLSEINDPAAREAIRAVYND</sequence>
<proteinExistence type="predicted"/>
<dbReference type="EMBL" id="BAAAIZ010000050">
    <property type="protein sequence ID" value="GAA1426502.1"/>
    <property type="molecule type" value="Genomic_DNA"/>
</dbReference>
<feature type="domain" description="HTH cro/C1-type" evidence="1">
    <location>
        <begin position="15"/>
        <end position="66"/>
    </location>
</feature>
<evidence type="ECO:0000259" key="1">
    <source>
        <dbReference type="PROSITE" id="PS50943"/>
    </source>
</evidence>
<dbReference type="CDD" id="cd00093">
    <property type="entry name" value="HTH_XRE"/>
    <property type="match status" value="1"/>
</dbReference>
<gene>
    <name evidence="2" type="ORF">GCM10009601_35550</name>
</gene>
<accession>A0ABP4JRK4</accession>
<evidence type="ECO:0000313" key="2">
    <source>
        <dbReference type="EMBL" id="GAA1426502.1"/>
    </source>
</evidence>
<organism evidence="2 3">
    <name type="scientific">Streptomyces thermospinosisporus</name>
    <dbReference type="NCBI Taxonomy" id="161482"/>
    <lineage>
        <taxon>Bacteria</taxon>
        <taxon>Bacillati</taxon>
        <taxon>Actinomycetota</taxon>
        <taxon>Actinomycetes</taxon>
        <taxon>Kitasatosporales</taxon>
        <taxon>Streptomycetaceae</taxon>
        <taxon>Streptomyces</taxon>
    </lineage>
</organism>
<name>A0ABP4JRK4_9ACTN</name>
<keyword evidence="3" id="KW-1185">Reference proteome</keyword>
<dbReference type="SUPFAM" id="SSF47413">
    <property type="entry name" value="lambda repressor-like DNA-binding domains"/>
    <property type="match status" value="1"/>
</dbReference>
<comment type="caution">
    <text evidence="2">The sequence shown here is derived from an EMBL/GenBank/DDBJ whole genome shotgun (WGS) entry which is preliminary data.</text>
</comment>
<dbReference type="Proteomes" id="UP001500973">
    <property type="component" value="Unassembled WGS sequence"/>
</dbReference>
<reference evidence="3" key="1">
    <citation type="journal article" date="2019" name="Int. J. Syst. Evol. Microbiol.">
        <title>The Global Catalogue of Microorganisms (GCM) 10K type strain sequencing project: providing services to taxonomists for standard genome sequencing and annotation.</title>
        <authorList>
            <consortium name="The Broad Institute Genomics Platform"/>
            <consortium name="The Broad Institute Genome Sequencing Center for Infectious Disease"/>
            <person name="Wu L."/>
            <person name="Ma J."/>
        </authorList>
    </citation>
    <scope>NUCLEOTIDE SEQUENCE [LARGE SCALE GENOMIC DNA]</scope>
    <source>
        <strain evidence="3">JCM 11756</strain>
    </source>
</reference>
<dbReference type="InterPro" id="IPR001387">
    <property type="entry name" value="Cro/C1-type_HTH"/>
</dbReference>
<evidence type="ECO:0000313" key="3">
    <source>
        <dbReference type="Proteomes" id="UP001500973"/>
    </source>
</evidence>